<reference evidence="1 2" key="1">
    <citation type="submission" date="2016-02" db="EMBL/GenBank/DDBJ databases">
        <authorList>
            <person name="Teng J.L."/>
            <person name="Tang Y."/>
            <person name="Huang Y."/>
            <person name="Guo F."/>
            <person name="Wei W."/>
            <person name="Chen J.H."/>
            <person name="Wong S.Y."/>
            <person name="Lau S.K."/>
            <person name="Woo P.C."/>
        </authorList>
    </citation>
    <scope>NUCLEOTIDE SEQUENCE [LARGE SCALE GENOMIC DNA]</scope>
    <source>
        <strain evidence="1 2">JCM 13375</strain>
    </source>
</reference>
<dbReference type="EMBL" id="LSRE01000026">
    <property type="protein sequence ID" value="KXO94313.1"/>
    <property type="molecule type" value="Genomic_DNA"/>
</dbReference>
<evidence type="ECO:0000313" key="2">
    <source>
        <dbReference type="Proteomes" id="UP000070409"/>
    </source>
</evidence>
<evidence type="ECO:0000313" key="1">
    <source>
        <dbReference type="EMBL" id="KXO94313.1"/>
    </source>
</evidence>
<proteinExistence type="predicted"/>
<gene>
    <name evidence="1" type="ORF">AXK61_23850</name>
</gene>
<accession>A0A137Z816</accession>
<evidence type="ECO:0008006" key="3">
    <source>
        <dbReference type="Google" id="ProtNLM"/>
    </source>
</evidence>
<dbReference type="RefSeq" id="WP_068746373.1">
    <property type="nucleotide sequence ID" value="NZ_LSRE01000026.1"/>
</dbReference>
<comment type="caution">
    <text evidence="1">The sequence shown here is derived from an EMBL/GenBank/DDBJ whole genome shotgun (WGS) entry which is preliminary data.</text>
</comment>
<organism evidence="1 2">
    <name type="scientific">Tsukamurella pseudospumae</name>
    <dbReference type="NCBI Taxonomy" id="239498"/>
    <lineage>
        <taxon>Bacteria</taxon>
        <taxon>Bacillati</taxon>
        <taxon>Actinomycetota</taxon>
        <taxon>Actinomycetes</taxon>
        <taxon>Mycobacteriales</taxon>
        <taxon>Tsukamurellaceae</taxon>
        <taxon>Tsukamurella</taxon>
    </lineage>
</organism>
<protein>
    <recommendedName>
        <fullName evidence="3">Antitoxin VbhA domain-containing protein</fullName>
    </recommendedName>
</protein>
<keyword evidence="2" id="KW-1185">Reference proteome</keyword>
<name>A0A137Z816_9ACTN</name>
<sequence>MTAPDPLAYGLPLTAEGHPDFENARYDVFNPARTVGVRSNLSGRTLAVHLEDAVAALNEEALHAEILKVVSVATVRSSYAVRERAEYWAAVRGEVLEPSAVEAYAKAEDVEAARREAFGTGS</sequence>
<dbReference type="Proteomes" id="UP000070409">
    <property type="component" value="Unassembled WGS sequence"/>
</dbReference>